<gene>
    <name evidence="5" type="ORF">PPENT_87.1.T1660015</name>
</gene>
<keyword evidence="4" id="KW-0812">Transmembrane</keyword>
<name>A0A8S1YEG0_9CILI</name>
<proteinExistence type="predicted"/>
<evidence type="ECO:0008006" key="7">
    <source>
        <dbReference type="Google" id="ProtNLM"/>
    </source>
</evidence>
<keyword evidence="2" id="KW-0677">Repeat</keyword>
<dbReference type="Pfam" id="PF13948">
    <property type="entry name" value="DUF4215"/>
    <property type="match status" value="5"/>
</dbReference>
<evidence type="ECO:0000256" key="4">
    <source>
        <dbReference type="SAM" id="Phobius"/>
    </source>
</evidence>
<organism evidence="5 6">
    <name type="scientific">Paramecium pentaurelia</name>
    <dbReference type="NCBI Taxonomy" id="43138"/>
    <lineage>
        <taxon>Eukaryota</taxon>
        <taxon>Sar</taxon>
        <taxon>Alveolata</taxon>
        <taxon>Ciliophora</taxon>
        <taxon>Intramacronucleata</taxon>
        <taxon>Oligohymenophorea</taxon>
        <taxon>Peniculida</taxon>
        <taxon>Parameciidae</taxon>
        <taxon>Paramecium</taxon>
    </lineage>
</organism>
<evidence type="ECO:0000256" key="2">
    <source>
        <dbReference type="ARBA" id="ARBA00022737"/>
    </source>
</evidence>
<evidence type="ECO:0000313" key="6">
    <source>
        <dbReference type="Proteomes" id="UP000689195"/>
    </source>
</evidence>
<dbReference type="PANTHER" id="PTHR39767:SF2">
    <property type="entry name" value="CHROMOSOME UNDETERMINED SCAFFOLD_1, WHOLE GENOME SHOTGUN SEQUENCE"/>
    <property type="match status" value="1"/>
</dbReference>
<dbReference type="OrthoDB" id="311193at2759"/>
<dbReference type="PANTHER" id="PTHR39767">
    <property type="entry name" value="CALCIUM/CALMODULIN-BINDING MEMBRANE PROTEIN PCM4-RELATED"/>
    <property type="match status" value="1"/>
</dbReference>
<sequence length="743" mass="86462">MYLIFISQLKIICAFYSYIANPNDNLDGWSILNAHSPYLTNCAGITILGGITSFNENTMISRSFGNLDPHYQIKLKFQILMYKQYYVKRIDSLSTADLEVELDQDNFAESISTQIIDQQNYCGQTDKNEYIKQISFQLEHTKDIVNIFTKIKQNNQQGFQWGIKKMDFQLDICYIGCSFCSGPKQSDCQSWQNLFYSFENTLFSNLIVINPQTYEFSQYYECQQCERILNIDFVQTNTNNQAQLKENYLINQELILQLYDDGTMQISMILDYGIREFNFRLYSRWGSVAQQVQIQYQLIYHVDEIEFPFFPGCLNYLNKQCMECQEGWEFNTIERLCQPICGNQKIEGDEECDDGNFKAHDGCFECKYSCIQNCKHCQMGICEQCASGFKFDEKMENCLPICGNGMLVPLISELCDDDNLIQEDNCYQCIQECDEYCSICIYFYCFQCKEGFQIVNGMCNPICGDKIVLPEFEECDDGNNQKNDGCHECKLFCYDGCEVCEKGICKTDCKQLNGQGYYFIEDSCKSICGDGIIAINEECDDGNEIEFDGCFQCRYTCETNCLDCKQGECSTYQSICGNFKLEGEEQCDDGNQDPNDGCYYCFVEPSWKCKNTSDGSFCNFINPPQFISNFRSINNNKQLVLFQFTQNIKIMNDQNLTESMILEVLNVPVEKNLQKMKYKKYFMKSKLKQKLCLILNLYLVQIQMLLFLIVMIQNWNKKDINQDLKFHNIWKKNKNNKVTILKT</sequence>
<reference evidence="5" key="1">
    <citation type="submission" date="2021-01" db="EMBL/GenBank/DDBJ databases">
        <authorList>
            <consortium name="Genoscope - CEA"/>
            <person name="William W."/>
        </authorList>
    </citation>
    <scope>NUCLEOTIDE SEQUENCE</scope>
</reference>
<accession>A0A8S1YEG0</accession>
<keyword evidence="6" id="KW-1185">Reference proteome</keyword>
<evidence type="ECO:0000256" key="1">
    <source>
        <dbReference type="ARBA" id="ARBA00022729"/>
    </source>
</evidence>
<dbReference type="EMBL" id="CAJJDO010000166">
    <property type="protein sequence ID" value="CAD8211961.1"/>
    <property type="molecule type" value="Genomic_DNA"/>
</dbReference>
<evidence type="ECO:0000313" key="5">
    <source>
        <dbReference type="EMBL" id="CAD8211961.1"/>
    </source>
</evidence>
<keyword evidence="4" id="KW-1133">Transmembrane helix</keyword>
<dbReference type="Proteomes" id="UP000689195">
    <property type="component" value="Unassembled WGS sequence"/>
</dbReference>
<keyword evidence="4" id="KW-0472">Membrane</keyword>
<protein>
    <recommendedName>
        <fullName evidence="7">Insulin-like growth factor binding protein, N-terminal</fullName>
    </recommendedName>
</protein>
<dbReference type="InterPro" id="IPR011936">
    <property type="entry name" value="Myxo_disulph_rpt"/>
</dbReference>
<feature type="transmembrane region" description="Helical" evidence="4">
    <location>
        <begin position="693"/>
        <end position="712"/>
    </location>
</feature>
<evidence type="ECO:0000256" key="3">
    <source>
        <dbReference type="ARBA" id="ARBA00023157"/>
    </source>
</evidence>
<dbReference type="AlphaFoldDB" id="A0A8S1YEG0"/>
<comment type="caution">
    <text evidence="5">The sequence shown here is derived from an EMBL/GenBank/DDBJ whole genome shotgun (WGS) entry which is preliminary data.</text>
</comment>
<dbReference type="NCBIfam" id="TIGR02232">
    <property type="entry name" value="myxo_disulf_rpt"/>
    <property type="match status" value="4"/>
</dbReference>
<keyword evidence="1" id="KW-0732">Signal</keyword>
<keyword evidence="3" id="KW-1015">Disulfide bond</keyword>